<gene>
    <name evidence="2" type="ORF">E4680_12275</name>
</gene>
<accession>A0A4Z0F5J0</accession>
<evidence type="ECO:0000259" key="1">
    <source>
        <dbReference type="Pfam" id="PF12867"/>
    </source>
</evidence>
<dbReference type="Proteomes" id="UP000297890">
    <property type="component" value="Unassembled WGS sequence"/>
</dbReference>
<reference evidence="2 3" key="1">
    <citation type="journal article" date="2019" name="ISME J.">
        <title>Candidatus Macondimonas diazotrophica, a novel gammaproteobacterial genus dominating crude-oil-contaminated coastal sediments.</title>
        <authorList>
            <person name="Karthikeyan S."/>
            <person name="Konstantinidis K."/>
        </authorList>
    </citation>
    <scope>NUCLEOTIDE SEQUENCE [LARGE SCALE GENOMIC DNA]</scope>
    <source>
        <strain evidence="2 3">KTK01</strain>
    </source>
</reference>
<comment type="caution">
    <text evidence="2">The sequence shown here is derived from an EMBL/GenBank/DDBJ whole genome shotgun (WGS) entry which is preliminary data.</text>
</comment>
<evidence type="ECO:0000313" key="2">
    <source>
        <dbReference type="EMBL" id="TFZ81525.1"/>
    </source>
</evidence>
<feature type="domain" description="DinB-like" evidence="1">
    <location>
        <begin position="12"/>
        <end position="57"/>
    </location>
</feature>
<dbReference type="RefSeq" id="WP_205688928.1">
    <property type="nucleotide sequence ID" value="NZ_SRIO01000021.1"/>
</dbReference>
<keyword evidence="3" id="KW-1185">Reference proteome</keyword>
<feature type="non-terminal residue" evidence="2">
    <location>
        <position position="71"/>
    </location>
</feature>
<dbReference type="InterPro" id="IPR024775">
    <property type="entry name" value="DinB-like"/>
</dbReference>
<protein>
    <submittedName>
        <fullName evidence="2">Ergothioneine biosynthesis protein EgtB</fullName>
    </submittedName>
</protein>
<sequence>MTHGNLEHRYGEIRRRTETLTTPLTAEDMVIQSMPDTSPPKWHLAHTAWFFETFILQPRLPGYQPFHPRYG</sequence>
<evidence type="ECO:0000313" key="3">
    <source>
        <dbReference type="Proteomes" id="UP000297890"/>
    </source>
</evidence>
<organism evidence="2 3">
    <name type="scientific">Candidatus Macondimonas diazotrophica</name>
    <dbReference type="NCBI Taxonomy" id="2305248"/>
    <lineage>
        <taxon>Bacteria</taxon>
        <taxon>Pseudomonadati</taxon>
        <taxon>Pseudomonadota</taxon>
        <taxon>Gammaproteobacteria</taxon>
        <taxon>Chromatiales</taxon>
        <taxon>Ectothiorhodospiraceae</taxon>
        <taxon>Candidatus Macondimonas</taxon>
    </lineage>
</organism>
<dbReference type="Pfam" id="PF12867">
    <property type="entry name" value="DinB_2"/>
    <property type="match status" value="1"/>
</dbReference>
<proteinExistence type="predicted"/>
<dbReference type="AlphaFoldDB" id="A0A4Z0F5J0"/>
<dbReference type="EMBL" id="SRIO01000021">
    <property type="protein sequence ID" value="TFZ81525.1"/>
    <property type="molecule type" value="Genomic_DNA"/>
</dbReference>
<name>A0A4Z0F5J0_9GAMM</name>